<dbReference type="PANTHER" id="PTHR46289">
    <property type="entry name" value="52 KDA REPRESSOR OF THE INHIBITOR OF THE PROTEIN KINASE-LIKE PROTEIN-RELATED"/>
    <property type="match status" value="1"/>
</dbReference>
<accession>A0A7D9IXL4</accession>
<keyword evidence="2" id="KW-1185">Reference proteome</keyword>
<gene>
    <name evidence="1" type="ORF">PACLA_8A065682</name>
</gene>
<dbReference type="AlphaFoldDB" id="A0A7D9IXL4"/>
<dbReference type="SUPFAM" id="SSF53098">
    <property type="entry name" value="Ribonuclease H-like"/>
    <property type="match status" value="1"/>
</dbReference>
<organism evidence="1 2">
    <name type="scientific">Paramuricea clavata</name>
    <name type="common">Red gorgonian</name>
    <name type="synonym">Violescent sea-whip</name>
    <dbReference type="NCBI Taxonomy" id="317549"/>
    <lineage>
        <taxon>Eukaryota</taxon>
        <taxon>Metazoa</taxon>
        <taxon>Cnidaria</taxon>
        <taxon>Anthozoa</taxon>
        <taxon>Octocorallia</taxon>
        <taxon>Malacalcyonacea</taxon>
        <taxon>Plexauridae</taxon>
        <taxon>Paramuricea</taxon>
    </lineage>
</organism>
<evidence type="ECO:0000313" key="2">
    <source>
        <dbReference type="Proteomes" id="UP001152795"/>
    </source>
</evidence>
<dbReference type="Proteomes" id="UP001152795">
    <property type="component" value="Unassembled WGS sequence"/>
</dbReference>
<dbReference type="OrthoDB" id="6617140at2759"/>
<comment type="caution">
    <text evidence="1">The sequence shown here is derived from an EMBL/GenBank/DDBJ whole genome shotgun (WGS) entry which is preliminary data.</text>
</comment>
<dbReference type="InterPro" id="IPR052958">
    <property type="entry name" value="IFN-induced_PKR_regulator"/>
</dbReference>
<dbReference type="InterPro" id="IPR012337">
    <property type="entry name" value="RNaseH-like_sf"/>
</dbReference>
<sequence>MRAQTYDGAANMSGCYSGCKARVQERQPLTFFFHCGSHASNLVMQHAVTSCQLIRDSLQWLNELGVLMKRSGKYKAIFLTICESTEDDNVHPTAIKPVCATRWLCRLAAIQSAFDQYPAILQSLQEMARGKTDTATKANGLLDRFQKGKVFLGLKMAAKPVAILEQLNSALQAKSANVSGMLEAVKTSSTHISAQRTDEAFHELFSAAEEKCEEYQLDPLEVPRIRVPPSRYTGEAAEYRPNSCEEYYRKQYFEFIDVIVTGLSDRYDPDKSGLAQYLKLETLLTSGKVDKDVVSKYPELDSLTLPIQLEMFKQTYKAESLHEQKSLIGVWNMQCAYCFPKCWFY</sequence>
<dbReference type="PANTHER" id="PTHR46289:SF17">
    <property type="entry name" value="HAT C-TERMINAL DIMERISATION DOMAIN-CONTAINING PROTEIN"/>
    <property type="match status" value="1"/>
</dbReference>
<name>A0A7D9IXL4_PARCT</name>
<proteinExistence type="predicted"/>
<dbReference type="EMBL" id="CACRXK020008730">
    <property type="protein sequence ID" value="CAB4015485.1"/>
    <property type="molecule type" value="Genomic_DNA"/>
</dbReference>
<reference evidence="1" key="1">
    <citation type="submission" date="2020-04" db="EMBL/GenBank/DDBJ databases">
        <authorList>
            <person name="Alioto T."/>
            <person name="Alioto T."/>
            <person name="Gomez Garrido J."/>
        </authorList>
    </citation>
    <scope>NUCLEOTIDE SEQUENCE</scope>
    <source>
        <strain evidence="1">A484AB</strain>
    </source>
</reference>
<evidence type="ECO:0000313" key="1">
    <source>
        <dbReference type="EMBL" id="CAB4015485.1"/>
    </source>
</evidence>
<protein>
    <submittedName>
        <fullName evidence="1">Zinc finger MYM-type 1-like</fullName>
    </submittedName>
</protein>